<gene>
    <name evidence="2" type="ORF">CCAM_LOCUS26078</name>
    <name evidence="3" type="ORF">CCAM_LOCUS26082</name>
</gene>
<organism evidence="3 4">
    <name type="scientific">Cuscuta campestris</name>
    <dbReference type="NCBI Taxonomy" id="132261"/>
    <lineage>
        <taxon>Eukaryota</taxon>
        <taxon>Viridiplantae</taxon>
        <taxon>Streptophyta</taxon>
        <taxon>Embryophyta</taxon>
        <taxon>Tracheophyta</taxon>
        <taxon>Spermatophyta</taxon>
        <taxon>Magnoliopsida</taxon>
        <taxon>eudicotyledons</taxon>
        <taxon>Gunneridae</taxon>
        <taxon>Pentapetalae</taxon>
        <taxon>asterids</taxon>
        <taxon>lamiids</taxon>
        <taxon>Solanales</taxon>
        <taxon>Convolvulaceae</taxon>
        <taxon>Cuscuteae</taxon>
        <taxon>Cuscuta</taxon>
        <taxon>Cuscuta subgen. Grammica</taxon>
        <taxon>Cuscuta sect. Cleistogrammica</taxon>
    </lineage>
</organism>
<protein>
    <recommendedName>
        <fullName evidence="1">KIB1-4 beta-propeller domain-containing protein</fullName>
    </recommendedName>
</protein>
<dbReference type="PANTHER" id="PTHR40891:SF1">
    <property type="entry name" value="DUF295 DOMAIN-CONTAINING PROTEIN"/>
    <property type="match status" value="1"/>
</dbReference>
<name>A0A484M8C2_9ASTE</name>
<accession>A0A484M8C2</accession>
<dbReference type="InterPro" id="IPR005174">
    <property type="entry name" value="KIB1-4_b-propeller"/>
</dbReference>
<feature type="domain" description="KIB1-4 beta-propeller" evidence="1">
    <location>
        <begin position="41"/>
        <end position="144"/>
    </location>
</feature>
<proteinExistence type="predicted"/>
<dbReference type="EMBL" id="OOIL02002698">
    <property type="protein sequence ID" value="VFQ84306.1"/>
    <property type="molecule type" value="Genomic_DNA"/>
</dbReference>
<evidence type="ECO:0000313" key="4">
    <source>
        <dbReference type="Proteomes" id="UP000595140"/>
    </source>
</evidence>
<reference evidence="3 4" key="1">
    <citation type="submission" date="2018-04" db="EMBL/GenBank/DDBJ databases">
        <authorList>
            <person name="Vogel A."/>
        </authorList>
    </citation>
    <scope>NUCLEOTIDE SEQUENCE [LARGE SCALE GENOMIC DNA]</scope>
</reference>
<evidence type="ECO:0000259" key="1">
    <source>
        <dbReference type="Pfam" id="PF03478"/>
    </source>
</evidence>
<evidence type="ECO:0000313" key="2">
    <source>
        <dbReference type="EMBL" id="VFQ84302.1"/>
    </source>
</evidence>
<dbReference type="AlphaFoldDB" id="A0A484M8C2"/>
<dbReference type="Proteomes" id="UP000595140">
    <property type="component" value="Unassembled WGS sequence"/>
</dbReference>
<keyword evidence="4" id="KW-1185">Reference proteome</keyword>
<dbReference type="EMBL" id="OOIL02002698">
    <property type="protein sequence ID" value="VFQ84302.1"/>
    <property type="molecule type" value="Genomic_DNA"/>
</dbReference>
<dbReference type="PANTHER" id="PTHR40891">
    <property type="entry name" value="DUF295 DOMAIN-CONTAINING PROTEIN"/>
    <property type="match status" value="1"/>
</dbReference>
<dbReference type="Pfam" id="PF03478">
    <property type="entry name" value="Beta-prop_KIB1-4"/>
    <property type="match status" value="1"/>
</dbReference>
<dbReference type="OrthoDB" id="817791at2759"/>
<sequence>MEIPAGEEVAPPPGPCPWLVFDGGEGYKTQTFWCNITGPPSRVKTYQKRIPVLQNKQVVSCSHGMLVLYDVDTKQLSLCNSTTFGDTIVLPTLHHLSNYRIDTCLLHPNWSDSFMVLLFLEGFPSIMCCRVGFEHEWSEIAYGERLYACFPQGLVERVEPRQGPLWLGGAAICGSKIIAKLRSKRGVSAPITWCIEIVVEKEERLGMLLSMVCMLECTTRGLHVPVKVYLLES</sequence>
<evidence type="ECO:0000313" key="3">
    <source>
        <dbReference type="EMBL" id="VFQ84306.1"/>
    </source>
</evidence>